<accession>A0A2M9D0Y9</accession>
<sequence>MHELDEQVPPAGFVPQRRWVIDSLDELARLRGTLHEELTGLPPAAGARLTESAEQMVLVASELATNALRHALPPTRVVLSTRGTQHLLDVADHDPTGVPEFGGDRAPGEGGFGLILVARVAEAVGWYRVGNSKHVWAVFTPEPGAPDTPAAEALAPTAG</sequence>
<gene>
    <name evidence="3" type="ORF">CLV28_1097</name>
</gene>
<evidence type="ECO:0000313" key="4">
    <source>
        <dbReference type="Proteomes" id="UP000231693"/>
    </source>
</evidence>
<evidence type="ECO:0000313" key="3">
    <source>
        <dbReference type="EMBL" id="PJJ77871.1"/>
    </source>
</evidence>
<comment type="caution">
    <text evidence="3">The sequence shown here is derived from an EMBL/GenBank/DDBJ whole genome shotgun (WGS) entry which is preliminary data.</text>
</comment>
<dbReference type="EMBL" id="PGFE01000001">
    <property type="protein sequence ID" value="PJJ77871.1"/>
    <property type="molecule type" value="Genomic_DNA"/>
</dbReference>
<dbReference type="Gene3D" id="3.30.565.10">
    <property type="entry name" value="Histidine kinase-like ATPase, C-terminal domain"/>
    <property type="match status" value="1"/>
</dbReference>
<dbReference type="PANTHER" id="PTHR35526">
    <property type="entry name" value="ANTI-SIGMA-F FACTOR RSBW-RELATED"/>
    <property type="match status" value="1"/>
</dbReference>
<dbReference type="SUPFAM" id="SSF55874">
    <property type="entry name" value="ATPase domain of HSP90 chaperone/DNA topoisomerase II/histidine kinase"/>
    <property type="match status" value="1"/>
</dbReference>
<proteinExistence type="predicted"/>
<dbReference type="AlphaFoldDB" id="A0A2M9D0Y9"/>
<evidence type="ECO:0000256" key="1">
    <source>
        <dbReference type="ARBA" id="ARBA00022527"/>
    </source>
</evidence>
<dbReference type="PANTHER" id="PTHR35526:SF3">
    <property type="entry name" value="ANTI-SIGMA-F FACTOR RSBW"/>
    <property type="match status" value="1"/>
</dbReference>
<dbReference type="RefSeq" id="WP_100422172.1">
    <property type="nucleotide sequence ID" value="NZ_BOOX01000010.1"/>
</dbReference>
<dbReference type="CDD" id="cd16936">
    <property type="entry name" value="HATPase_RsbW-like"/>
    <property type="match status" value="1"/>
</dbReference>
<keyword evidence="1" id="KW-0808">Transferase</keyword>
<dbReference type="InterPro" id="IPR036890">
    <property type="entry name" value="HATPase_C_sf"/>
</dbReference>
<keyword evidence="4" id="KW-1185">Reference proteome</keyword>
<dbReference type="InterPro" id="IPR003594">
    <property type="entry name" value="HATPase_dom"/>
</dbReference>
<reference evidence="3 4" key="1">
    <citation type="submission" date="2017-11" db="EMBL/GenBank/DDBJ databases">
        <title>Genomic Encyclopedia of Archaeal and Bacterial Type Strains, Phase II (KMG-II): From Individual Species to Whole Genera.</title>
        <authorList>
            <person name="Goeker M."/>
        </authorList>
    </citation>
    <scope>NUCLEOTIDE SEQUENCE [LARGE SCALE GENOMIC DNA]</scope>
    <source>
        <strain evidence="3 4">DSM 25478</strain>
    </source>
</reference>
<keyword evidence="1" id="KW-0723">Serine/threonine-protein kinase</keyword>
<dbReference type="InterPro" id="IPR050267">
    <property type="entry name" value="Anti-sigma-factor_SerPK"/>
</dbReference>
<dbReference type="OrthoDB" id="3297757at2"/>
<evidence type="ECO:0000259" key="2">
    <source>
        <dbReference type="Pfam" id="PF13581"/>
    </source>
</evidence>
<name>A0A2M9D0Y9_9CELL</name>
<dbReference type="Proteomes" id="UP000231693">
    <property type="component" value="Unassembled WGS sequence"/>
</dbReference>
<feature type="domain" description="Histidine kinase/HSP90-like ATPase" evidence="2">
    <location>
        <begin position="50"/>
        <end position="137"/>
    </location>
</feature>
<dbReference type="GO" id="GO:0004674">
    <property type="term" value="F:protein serine/threonine kinase activity"/>
    <property type="evidence" value="ECO:0007669"/>
    <property type="project" value="UniProtKB-KW"/>
</dbReference>
<protein>
    <recommendedName>
        <fullName evidence="2">Histidine kinase/HSP90-like ATPase domain-containing protein</fullName>
    </recommendedName>
</protein>
<dbReference type="Pfam" id="PF13581">
    <property type="entry name" value="HATPase_c_2"/>
    <property type="match status" value="1"/>
</dbReference>
<keyword evidence="1" id="KW-0418">Kinase</keyword>
<organism evidence="3 4">
    <name type="scientific">Sediminihabitans luteus</name>
    <dbReference type="NCBI Taxonomy" id="1138585"/>
    <lineage>
        <taxon>Bacteria</taxon>
        <taxon>Bacillati</taxon>
        <taxon>Actinomycetota</taxon>
        <taxon>Actinomycetes</taxon>
        <taxon>Micrococcales</taxon>
        <taxon>Cellulomonadaceae</taxon>
        <taxon>Sediminihabitans</taxon>
    </lineage>
</organism>